<dbReference type="AlphaFoldDB" id="A0A8J2XI12"/>
<keyword evidence="1" id="KW-0812">Transmembrane</keyword>
<organism evidence="2 3">
    <name type="scientific">Compostibacillus humi</name>
    <dbReference type="NCBI Taxonomy" id="1245525"/>
    <lineage>
        <taxon>Bacteria</taxon>
        <taxon>Bacillati</taxon>
        <taxon>Bacillota</taxon>
        <taxon>Bacilli</taxon>
        <taxon>Bacillales</taxon>
        <taxon>Bacillaceae</taxon>
        <taxon>Compostibacillus</taxon>
    </lineage>
</organism>
<dbReference type="RefSeq" id="WP_188393525.1">
    <property type="nucleotide sequence ID" value="NZ_BMEV01000162.1"/>
</dbReference>
<keyword evidence="1" id="KW-1133">Transmembrane helix</keyword>
<dbReference type="Proteomes" id="UP000602050">
    <property type="component" value="Unassembled WGS sequence"/>
</dbReference>
<protein>
    <submittedName>
        <fullName evidence="2">Uncharacterized protein</fullName>
    </submittedName>
</protein>
<reference evidence="2" key="2">
    <citation type="submission" date="2020-09" db="EMBL/GenBank/DDBJ databases">
        <authorList>
            <person name="Sun Q."/>
            <person name="Zhou Y."/>
        </authorList>
    </citation>
    <scope>NUCLEOTIDE SEQUENCE</scope>
    <source>
        <strain evidence="2">CGMCC 1.12360</strain>
    </source>
</reference>
<keyword evidence="3" id="KW-1185">Reference proteome</keyword>
<evidence type="ECO:0000256" key="1">
    <source>
        <dbReference type="SAM" id="Phobius"/>
    </source>
</evidence>
<evidence type="ECO:0000313" key="3">
    <source>
        <dbReference type="Proteomes" id="UP000602050"/>
    </source>
</evidence>
<reference evidence="2" key="1">
    <citation type="journal article" date="2014" name="Int. J. Syst. Evol. Microbiol.">
        <title>Complete genome sequence of Corynebacterium casei LMG S-19264T (=DSM 44701T), isolated from a smear-ripened cheese.</title>
        <authorList>
            <consortium name="US DOE Joint Genome Institute (JGI-PGF)"/>
            <person name="Walter F."/>
            <person name="Albersmeier A."/>
            <person name="Kalinowski J."/>
            <person name="Ruckert C."/>
        </authorList>
    </citation>
    <scope>NUCLEOTIDE SEQUENCE</scope>
    <source>
        <strain evidence="2">CGMCC 1.12360</strain>
    </source>
</reference>
<feature type="transmembrane region" description="Helical" evidence="1">
    <location>
        <begin position="38"/>
        <end position="57"/>
    </location>
</feature>
<name>A0A8J2XI12_9BACI</name>
<proteinExistence type="predicted"/>
<sequence length="64" mass="7293">MSRKKLQKWNLAFVAICGMVGVIFTLMIIYISEDYFDLSILLGALTAMVILIIINVFKVNLKRV</sequence>
<accession>A0A8J2XI12</accession>
<keyword evidence="1" id="KW-0472">Membrane</keyword>
<gene>
    <name evidence="2" type="ORF">GCM10010978_33370</name>
</gene>
<dbReference type="EMBL" id="BMEV01000162">
    <property type="protein sequence ID" value="GFZ92900.1"/>
    <property type="molecule type" value="Genomic_DNA"/>
</dbReference>
<evidence type="ECO:0000313" key="2">
    <source>
        <dbReference type="EMBL" id="GFZ92900.1"/>
    </source>
</evidence>
<feature type="transmembrane region" description="Helical" evidence="1">
    <location>
        <begin position="12"/>
        <end position="32"/>
    </location>
</feature>
<comment type="caution">
    <text evidence="2">The sequence shown here is derived from an EMBL/GenBank/DDBJ whole genome shotgun (WGS) entry which is preliminary data.</text>
</comment>